<evidence type="ECO:0000259" key="1">
    <source>
        <dbReference type="Pfam" id="PF04560"/>
    </source>
</evidence>
<dbReference type="Pfam" id="PF04560">
    <property type="entry name" value="RNA_pol_Rpb2_7"/>
    <property type="match status" value="1"/>
</dbReference>
<dbReference type="GO" id="GO:0003899">
    <property type="term" value="F:DNA-directed RNA polymerase activity"/>
    <property type="evidence" value="ECO:0007669"/>
    <property type="project" value="UniProtKB-EC"/>
</dbReference>
<dbReference type="InterPro" id="IPR007641">
    <property type="entry name" value="RNA_pol_Rpb2_7"/>
</dbReference>
<keyword evidence="2" id="KW-0240">DNA-directed RNA polymerase</keyword>
<dbReference type="EC" id="2.7.7.6" evidence="2"/>
<proteinExistence type="predicted"/>
<dbReference type="GO" id="GO:0006351">
    <property type="term" value="P:DNA-templated transcription"/>
    <property type="evidence" value="ECO:0007669"/>
    <property type="project" value="InterPro"/>
</dbReference>
<dbReference type="GO" id="GO:0003677">
    <property type="term" value="F:DNA binding"/>
    <property type="evidence" value="ECO:0007669"/>
    <property type="project" value="InterPro"/>
</dbReference>
<dbReference type="AlphaFoldDB" id="A0A645FX53"/>
<protein>
    <submittedName>
        <fullName evidence="2">DNA-directed RNA polymerase subunit beta</fullName>
        <ecNumber evidence="2">2.7.7.6</ecNumber>
    </submittedName>
</protein>
<dbReference type="SUPFAM" id="SSF64484">
    <property type="entry name" value="beta and beta-prime subunits of DNA dependent RNA-polymerase"/>
    <property type="match status" value="1"/>
</dbReference>
<keyword evidence="2" id="KW-0804">Transcription</keyword>
<keyword evidence="2" id="KW-0808">Transferase</keyword>
<name>A0A645FX53_9ZZZZ</name>
<feature type="domain" description="RNA polymerase Rpb2" evidence="1">
    <location>
        <begin position="1"/>
        <end position="50"/>
    </location>
</feature>
<reference evidence="2" key="1">
    <citation type="submission" date="2019-08" db="EMBL/GenBank/DDBJ databases">
        <authorList>
            <person name="Kucharzyk K."/>
            <person name="Murdoch R.W."/>
            <person name="Higgins S."/>
            <person name="Loffler F."/>
        </authorList>
    </citation>
    <scope>NUCLEOTIDE SEQUENCE</scope>
</reference>
<organism evidence="2">
    <name type="scientific">bioreactor metagenome</name>
    <dbReference type="NCBI Taxonomy" id="1076179"/>
    <lineage>
        <taxon>unclassified sequences</taxon>
        <taxon>metagenomes</taxon>
        <taxon>ecological metagenomes</taxon>
    </lineage>
</organism>
<evidence type="ECO:0000313" key="2">
    <source>
        <dbReference type="EMBL" id="MPN19151.1"/>
    </source>
</evidence>
<dbReference type="EMBL" id="VSSQ01066657">
    <property type="protein sequence ID" value="MPN19151.1"/>
    <property type="molecule type" value="Genomic_DNA"/>
</dbReference>
<dbReference type="GO" id="GO:0000428">
    <property type="term" value="C:DNA-directed RNA polymerase complex"/>
    <property type="evidence" value="ECO:0007669"/>
    <property type="project" value="UniProtKB-KW"/>
</dbReference>
<gene>
    <name evidence="2" type="primary">rpoB_55</name>
    <name evidence="2" type="ORF">SDC9_166517</name>
</gene>
<sequence>MTYKSDDVVGRVKTYEAIVKGEPIPKPGVPESFRVLVKELQSLGLDMRVLDIQDEEIELRDMDDEDDDLITVDALTKFAEQQSAKELEKQAAEQVEEVHEDAIQNFETAEDKLD</sequence>
<keyword evidence="2" id="KW-0548">Nucleotidyltransferase</keyword>
<comment type="caution">
    <text evidence="2">The sequence shown here is derived from an EMBL/GenBank/DDBJ whole genome shotgun (WGS) entry which is preliminary data.</text>
</comment>
<accession>A0A645FX53</accession>